<proteinExistence type="predicted"/>
<dbReference type="EMBL" id="JF974296">
    <property type="protein sequence ID" value="AGH57623.1"/>
    <property type="molecule type" value="Genomic_DNA"/>
</dbReference>
<dbReference type="KEGG" id="vg:15010836"/>
<dbReference type="Proteomes" id="UP000204048">
    <property type="component" value="Segment"/>
</dbReference>
<evidence type="ECO:0000313" key="2">
    <source>
        <dbReference type="Proteomes" id="UP000204048"/>
    </source>
</evidence>
<gene>
    <name evidence="1" type="ORF">PYDG_00094</name>
</gene>
<name>M4SNL3_9CAUD</name>
<dbReference type="OrthoDB" id="20318at10239"/>
<keyword evidence="2" id="KW-1185">Reference proteome</keyword>
<accession>M4SNL3</accession>
<reference evidence="1 2" key="1">
    <citation type="submission" date="2010-11" db="EMBL/GenBank/DDBJ databases">
        <title>The Genome Sequence of Pseudoalteromonas phage pYD6-A.</title>
        <authorList>
            <consortium name="The Broad Institute Genome Sequencing Platform"/>
            <person name="Henn M.R."/>
            <person name="Wolf A."/>
            <person name="Jost G."/>
            <person name="Levin J."/>
            <person name="Malboeuf C."/>
            <person name="Casali M."/>
            <person name="Russ C."/>
            <person name="Lennon N."/>
            <person name="Chapman S.B."/>
            <person name="Erlich R."/>
            <person name="Young S.K."/>
            <person name="Yandava C."/>
            <person name="Zeng Q."/>
            <person name="Alvarado L."/>
            <person name="Anderson S."/>
            <person name="Berlin A."/>
            <person name="Chen Z."/>
            <person name="Freedman E."/>
            <person name="Gellesch M."/>
            <person name="Goldberg J."/>
            <person name="Green L."/>
            <person name="Griggs A."/>
            <person name="Gujja S."/>
            <person name="Heilman E.R."/>
            <person name="Heiman D."/>
            <person name="Hollinger A."/>
            <person name="Howarth C."/>
            <person name="Larson L."/>
            <person name="Mehta T."/>
            <person name="Pearson M."/>
            <person name="Roberts A."/>
            <person name="Ryan E."/>
            <person name="Saif S."/>
            <person name="Shea T."/>
            <person name="Shenoy N."/>
            <person name="Sisk P."/>
            <person name="Stolte C."/>
            <person name="Sykes S."/>
            <person name="White J."/>
            <person name="Haas B."/>
            <person name="Nusbaum C."/>
            <person name="Birren B."/>
        </authorList>
    </citation>
    <scope>NUCLEOTIDE SEQUENCE [LARGE SCALE GENOMIC DNA]</scope>
    <source>
        <strain evidence="2">pYD6-A</strain>
    </source>
</reference>
<sequence>MASCNKIFIDAYKGTTVKSPNFFDIEEIAPPNTTIADIEVGILDGSYTPVDPNLYTYSGQVRADYGQGLVHNLSLVIETVTIEGTVTGTGTNTYDVVTFKIPPSVTETWENREHCLLFDIKRTLISDTTEVDMWVVGKLNVLPTITE</sequence>
<organism evidence="1 2">
    <name type="scientific">Pseudoalteromonas phage pYD6-A</name>
    <dbReference type="NCBI Taxonomy" id="754052"/>
    <lineage>
        <taxon>Viruses</taxon>
        <taxon>Duplodnaviria</taxon>
        <taxon>Heunggongvirae</taxon>
        <taxon>Uroviricota</taxon>
        <taxon>Caudoviricetes</taxon>
        <taxon>Schitoviridae</taxon>
        <taxon>Fuhrmanvirinae</taxon>
        <taxon>Matsuvirus</taxon>
        <taxon>Matsuvirus pYD6A</taxon>
    </lineage>
</organism>
<evidence type="ECO:0000313" key="1">
    <source>
        <dbReference type="EMBL" id="AGH57623.1"/>
    </source>
</evidence>
<dbReference type="GeneID" id="15010836"/>
<protein>
    <submittedName>
        <fullName evidence="1">Uncharacterized protein</fullName>
    </submittedName>
</protein>
<dbReference type="RefSeq" id="YP_007674301.1">
    <property type="nucleotide sequence ID" value="NC_020849.1"/>
</dbReference>